<keyword evidence="9" id="KW-0808">Transferase</keyword>
<reference evidence="9 10" key="1">
    <citation type="submission" date="2020-11" db="EMBL/GenBank/DDBJ databases">
        <title>Enhanced detection system for hospital associated transmission using whole genome sequencing surveillance.</title>
        <authorList>
            <person name="Harrison L.H."/>
            <person name="Van Tyne D."/>
            <person name="Marsh J.W."/>
            <person name="Griffith M.P."/>
            <person name="Snyder D.J."/>
            <person name="Cooper V.S."/>
            <person name="Mustapha M."/>
        </authorList>
    </citation>
    <scope>NUCLEOTIDE SEQUENCE [LARGE SCALE GENOMIC DNA]</scope>
    <source>
        <strain evidence="9 10">BC00020</strain>
    </source>
</reference>
<keyword evidence="3" id="KW-1003">Cell membrane</keyword>
<proteinExistence type="inferred from homology"/>
<feature type="transmembrane region" description="Helical" evidence="7">
    <location>
        <begin position="237"/>
        <end position="255"/>
    </location>
</feature>
<feature type="transmembrane region" description="Helical" evidence="7">
    <location>
        <begin position="206"/>
        <end position="225"/>
    </location>
</feature>
<gene>
    <name evidence="9" type="ORF">I5589_18110</name>
</gene>
<name>A0ABS1AZ60_BURVI</name>
<comment type="subcellular location">
    <subcellularLocation>
        <location evidence="1">Cell membrane</location>
        <topology evidence="1">Multi-pass membrane protein</topology>
    </subcellularLocation>
</comment>
<dbReference type="RefSeq" id="WP_081055591.1">
    <property type="nucleotide sequence ID" value="NZ_CADFFE010000028.1"/>
</dbReference>
<evidence type="ECO:0000256" key="5">
    <source>
        <dbReference type="ARBA" id="ARBA00022989"/>
    </source>
</evidence>
<keyword evidence="6 7" id="KW-0472">Membrane</keyword>
<evidence type="ECO:0000256" key="4">
    <source>
        <dbReference type="ARBA" id="ARBA00022692"/>
    </source>
</evidence>
<feature type="transmembrane region" description="Helical" evidence="7">
    <location>
        <begin position="72"/>
        <end position="90"/>
    </location>
</feature>
<comment type="caution">
    <text evidence="9">The sequence shown here is derived from an EMBL/GenBank/DDBJ whole genome shotgun (WGS) entry which is preliminary data.</text>
</comment>
<evidence type="ECO:0000259" key="8">
    <source>
        <dbReference type="Pfam" id="PF01757"/>
    </source>
</evidence>
<evidence type="ECO:0000256" key="3">
    <source>
        <dbReference type="ARBA" id="ARBA00022475"/>
    </source>
</evidence>
<feature type="transmembrane region" description="Helical" evidence="7">
    <location>
        <begin position="182"/>
        <end position="199"/>
    </location>
</feature>
<accession>A0ABS1AZ60</accession>
<protein>
    <submittedName>
        <fullName evidence="9">Acyltransferase family protein</fullName>
    </submittedName>
</protein>
<evidence type="ECO:0000256" key="2">
    <source>
        <dbReference type="ARBA" id="ARBA00007400"/>
    </source>
</evidence>
<keyword evidence="4 7" id="KW-0812">Transmembrane</keyword>
<feature type="transmembrane region" description="Helical" evidence="7">
    <location>
        <begin position="143"/>
        <end position="162"/>
    </location>
</feature>
<feature type="transmembrane region" description="Helical" evidence="7">
    <location>
        <begin position="267"/>
        <end position="286"/>
    </location>
</feature>
<dbReference type="Pfam" id="PF01757">
    <property type="entry name" value="Acyl_transf_3"/>
    <property type="match status" value="1"/>
</dbReference>
<keyword evidence="9" id="KW-0012">Acyltransferase</keyword>
<dbReference type="PANTHER" id="PTHR40074:SF2">
    <property type="entry name" value="O-ACETYLTRANSFERASE WECH"/>
    <property type="match status" value="1"/>
</dbReference>
<evidence type="ECO:0000313" key="10">
    <source>
        <dbReference type="Proteomes" id="UP000808215"/>
    </source>
</evidence>
<organism evidence="9 10">
    <name type="scientific">Burkholderia vietnamiensis</name>
    <dbReference type="NCBI Taxonomy" id="60552"/>
    <lineage>
        <taxon>Bacteria</taxon>
        <taxon>Pseudomonadati</taxon>
        <taxon>Pseudomonadota</taxon>
        <taxon>Betaproteobacteria</taxon>
        <taxon>Burkholderiales</taxon>
        <taxon>Burkholderiaceae</taxon>
        <taxon>Burkholderia</taxon>
        <taxon>Burkholderia cepacia complex</taxon>
    </lineage>
</organism>
<feature type="transmembrane region" description="Helical" evidence="7">
    <location>
        <begin position="41"/>
        <end position="60"/>
    </location>
</feature>
<comment type="similarity">
    <text evidence="2">Belongs to the acyltransferase 3 family.</text>
</comment>
<feature type="transmembrane region" description="Helical" evidence="7">
    <location>
        <begin position="102"/>
        <end position="127"/>
    </location>
</feature>
<dbReference type="GO" id="GO:0016746">
    <property type="term" value="F:acyltransferase activity"/>
    <property type="evidence" value="ECO:0007669"/>
    <property type="project" value="UniProtKB-KW"/>
</dbReference>
<dbReference type="EMBL" id="JADVKH010000039">
    <property type="protein sequence ID" value="MBJ9688993.1"/>
    <property type="molecule type" value="Genomic_DNA"/>
</dbReference>
<keyword evidence="5 7" id="KW-1133">Transmembrane helix</keyword>
<feature type="transmembrane region" description="Helical" evidence="7">
    <location>
        <begin position="306"/>
        <end position="327"/>
    </location>
</feature>
<dbReference type="Proteomes" id="UP000808215">
    <property type="component" value="Unassembled WGS sequence"/>
</dbReference>
<evidence type="ECO:0000256" key="6">
    <source>
        <dbReference type="ARBA" id="ARBA00023136"/>
    </source>
</evidence>
<dbReference type="PANTHER" id="PTHR40074">
    <property type="entry name" value="O-ACETYLTRANSFERASE WECH"/>
    <property type="match status" value="1"/>
</dbReference>
<evidence type="ECO:0000256" key="7">
    <source>
        <dbReference type="SAM" id="Phobius"/>
    </source>
</evidence>
<evidence type="ECO:0000313" key="9">
    <source>
        <dbReference type="EMBL" id="MBJ9688993.1"/>
    </source>
</evidence>
<feature type="domain" description="Acyltransferase 3" evidence="8">
    <location>
        <begin position="4"/>
        <end position="322"/>
    </location>
</feature>
<keyword evidence="10" id="KW-1185">Reference proteome</keyword>
<dbReference type="InterPro" id="IPR002656">
    <property type="entry name" value="Acyl_transf_3_dom"/>
</dbReference>
<evidence type="ECO:0000256" key="1">
    <source>
        <dbReference type="ARBA" id="ARBA00004651"/>
    </source>
</evidence>
<sequence>MDRRVDALRVVACFLVVLLHVSSESFVRYSPAWNASNCYESLSRACVPIFFMISGANLLRKNEPLGTFLSKRVLRVIPPLVFWSLFYLWWLDFNNVHTGNWILAIIAGPTMFHLWFFYVIFGIYLVVPAMRRFYQNASQSDRLWLLAVWLLTASLFPNLQALFTGREDDLIARWGTGSIYDASYYGMYAGFLVLGAYLADLKGNVVTGLSVFATSVVATALGTVWESRIHGVPNPFFQLYLSPLVVIAACGLFYAFMGMTAGKASSLLNNVSGCTLGIYGLHPFLIDPFAKRFGLLQLTGWSWIDPFFATLLIFSTALAIVAFLRWIPLFGNRPLRIVI</sequence>